<evidence type="ECO:0000259" key="2">
    <source>
        <dbReference type="Pfam" id="PF14843"/>
    </source>
</evidence>
<dbReference type="STRING" id="244447.ENSCSEP00000001549"/>
<dbReference type="InterPro" id="IPR006212">
    <property type="entry name" value="Furin_repeat"/>
</dbReference>
<evidence type="ECO:0000313" key="4">
    <source>
        <dbReference type="Proteomes" id="UP000265120"/>
    </source>
</evidence>
<dbReference type="Ensembl" id="ENSCSET00000001579.1">
    <property type="protein sequence ID" value="ENSCSEP00000001549.1"/>
    <property type="gene ID" value="ENSCSEG00000001049.1"/>
</dbReference>
<keyword evidence="4" id="KW-1185">Reference proteome</keyword>
<dbReference type="OMA" id="AVCVQHC"/>
<evidence type="ECO:0000256" key="1">
    <source>
        <dbReference type="ARBA" id="ARBA00023180"/>
    </source>
</evidence>
<reference evidence="3 4" key="1">
    <citation type="journal article" date="2014" name="Nat. Genet.">
        <title>Whole-genome sequence of a flatfish provides insights into ZW sex chromosome evolution and adaptation to a benthic lifestyle.</title>
        <authorList>
            <person name="Chen S."/>
            <person name="Zhang G."/>
            <person name="Shao C."/>
            <person name="Huang Q."/>
            <person name="Liu G."/>
            <person name="Zhang P."/>
            <person name="Song W."/>
            <person name="An N."/>
            <person name="Chalopin D."/>
            <person name="Volff J.N."/>
            <person name="Hong Y."/>
            <person name="Li Q."/>
            <person name="Sha Z."/>
            <person name="Zhou H."/>
            <person name="Xie M."/>
            <person name="Yu Q."/>
            <person name="Liu Y."/>
            <person name="Xiang H."/>
            <person name="Wang N."/>
            <person name="Wu K."/>
            <person name="Yang C."/>
            <person name="Zhou Q."/>
            <person name="Liao X."/>
            <person name="Yang L."/>
            <person name="Hu Q."/>
            <person name="Zhang J."/>
            <person name="Meng L."/>
            <person name="Jin L."/>
            <person name="Tian Y."/>
            <person name="Lian J."/>
            <person name="Yang J."/>
            <person name="Miao G."/>
            <person name="Liu S."/>
            <person name="Liang Z."/>
            <person name="Yan F."/>
            <person name="Li Y."/>
            <person name="Sun B."/>
            <person name="Zhang H."/>
            <person name="Zhang J."/>
            <person name="Zhu Y."/>
            <person name="Du M."/>
            <person name="Zhao Y."/>
            <person name="Schartl M."/>
            <person name="Tang Q."/>
            <person name="Wang J."/>
        </authorList>
    </citation>
    <scope>NUCLEOTIDE SEQUENCE</scope>
</reference>
<dbReference type="InterPro" id="IPR032778">
    <property type="entry name" value="GF_recep_IV"/>
</dbReference>
<name>A0A3P8UI78_CYNSE</name>
<reference evidence="3" key="3">
    <citation type="submission" date="2025-09" db="UniProtKB">
        <authorList>
            <consortium name="Ensembl"/>
        </authorList>
    </citation>
    <scope>IDENTIFICATION</scope>
</reference>
<accession>A0A3P8UI78</accession>
<dbReference type="InterPro" id="IPR009030">
    <property type="entry name" value="Growth_fac_rcpt_cys_sf"/>
</dbReference>
<dbReference type="InParanoid" id="A0A3P8UI78"/>
<dbReference type="Gene3D" id="2.10.220.10">
    <property type="entry name" value="Hormone Receptor, Insulin-like Growth Factor Receptor 1, Chain A, domain 2"/>
    <property type="match status" value="3"/>
</dbReference>
<proteinExistence type="predicted"/>
<dbReference type="PANTHER" id="PTHR15332:SF175">
    <property type="entry name" value="PROPROTEIN CONVERTASE SUBTILISIN_KEXIN TYPE 5-LIKE"/>
    <property type="match status" value="1"/>
</dbReference>
<dbReference type="PANTHER" id="PTHR15332">
    <property type="entry name" value="PROPROTEIN CONVERTASE SUBTILISIN_KEXIN TYPE 5-LIKE"/>
    <property type="match status" value="1"/>
</dbReference>
<keyword evidence="1" id="KW-0325">Glycoprotein</keyword>
<reference evidence="3" key="2">
    <citation type="submission" date="2025-08" db="UniProtKB">
        <authorList>
            <consortium name="Ensembl"/>
        </authorList>
    </citation>
    <scope>IDENTIFICATION</scope>
</reference>
<dbReference type="AlphaFoldDB" id="A0A3P8UI78"/>
<evidence type="ECO:0000313" key="3">
    <source>
        <dbReference type="Ensembl" id="ENSCSEP00000001549.1"/>
    </source>
</evidence>
<sequence length="242" mass="26703">ECLPCHPDCAFCDGPNANEYCDTSCLSCRGPHTFSCTSCRDGQTLDGHSRCVPSADKCLSHQYADQDGECHQCHNHCHRCSGPGKAHCLSCNQGHFLLILYRALENFSVSVAYGTCVDECTSGFYEDVLAQKCEPCHPSCDSCVGGNRHECLTCKAHLFREGKDRCLPTCPEGFYHDVAHRTCEPCHASCRTCSGTKPLSSSSHRVKHMQMSGLRQETVESLENVHNSRKNFSNSTGLIRQC</sequence>
<feature type="domain" description="Growth factor receptor" evidence="2">
    <location>
        <begin position="113"/>
        <end position="197"/>
    </location>
</feature>
<dbReference type="Pfam" id="PF14843">
    <property type="entry name" value="GF_recep_IV"/>
    <property type="match status" value="1"/>
</dbReference>
<dbReference type="GeneTree" id="ENSGT00940000176240"/>
<organism evidence="3 4">
    <name type="scientific">Cynoglossus semilaevis</name>
    <name type="common">Tongue sole</name>
    <dbReference type="NCBI Taxonomy" id="244447"/>
    <lineage>
        <taxon>Eukaryota</taxon>
        <taxon>Metazoa</taxon>
        <taxon>Chordata</taxon>
        <taxon>Craniata</taxon>
        <taxon>Vertebrata</taxon>
        <taxon>Euteleostomi</taxon>
        <taxon>Actinopterygii</taxon>
        <taxon>Neopterygii</taxon>
        <taxon>Teleostei</taxon>
        <taxon>Neoteleostei</taxon>
        <taxon>Acanthomorphata</taxon>
        <taxon>Carangaria</taxon>
        <taxon>Pleuronectiformes</taxon>
        <taxon>Pleuronectoidei</taxon>
        <taxon>Cynoglossidae</taxon>
        <taxon>Cynoglossinae</taxon>
        <taxon>Cynoglossus</taxon>
    </lineage>
</organism>
<dbReference type="Proteomes" id="UP000265120">
    <property type="component" value="Chromosome 14"/>
</dbReference>
<dbReference type="SMART" id="SM00261">
    <property type="entry name" value="FU"/>
    <property type="match status" value="4"/>
</dbReference>
<dbReference type="SUPFAM" id="SSF57184">
    <property type="entry name" value="Growth factor receptor domain"/>
    <property type="match status" value="2"/>
</dbReference>
<dbReference type="CDD" id="cd00064">
    <property type="entry name" value="FU"/>
    <property type="match status" value="2"/>
</dbReference>
<protein>
    <recommendedName>
        <fullName evidence="2">Growth factor receptor domain-containing protein</fullName>
    </recommendedName>
</protein>